<keyword evidence="18" id="KW-1185">Reference proteome</keyword>
<feature type="chain" id="PRO_5039746994" description="Deferrochelatase" evidence="13">
    <location>
        <begin position="30"/>
        <end position="418"/>
    </location>
</feature>
<dbReference type="InterPro" id="IPR011008">
    <property type="entry name" value="Dimeric_a/b-barrel"/>
</dbReference>
<dbReference type="EMBL" id="BONF01000025">
    <property type="protein sequence ID" value="GIF82855.1"/>
    <property type="molecule type" value="Genomic_DNA"/>
</dbReference>
<comment type="subcellular location">
    <subcellularLocation>
        <location evidence="1">Cell envelope</location>
    </subcellularLocation>
</comment>
<comment type="function">
    <text evidence="13">Involved in the recovery of exogenous heme iron. Extracts iron from heme while preserving the protoporphyrin ring intact.</text>
</comment>
<feature type="compositionally biased region" description="Low complexity" evidence="14">
    <location>
        <begin position="212"/>
        <end position="224"/>
    </location>
</feature>
<dbReference type="AlphaFoldDB" id="A0A8J3NIW2"/>
<evidence type="ECO:0000259" key="16">
    <source>
        <dbReference type="Pfam" id="PF20628"/>
    </source>
</evidence>
<dbReference type="GO" id="GO:0004601">
    <property type="term" value="F:peroxidase activity"/>
    <property type="evidence" value="ECO:0007669"/>
    <property type="project" value="UniProtKB-KW"/>
</dbReference>
<comment type="cofactor">
    <cofactor evidence="13">
        <name>heme b</name>
        <dbReference type="ChEBI" id="CHEBI:60344"/>
    </cofactor>
    <text evidence="13">Binds 1 heme b (iron(II)-protoporphyrin IX) group non-covalently per subunit.</text>
</comment>
<dbReference type="PROSITE" id="PS51318">
    <property type="entry name" value="TAT"/>
    <property type="match status" value="1"/>
</dbReference>
<dbReference type="InterPro" id="IPR006313">
    <property type="entry name" value="EfeB/EfeN"/>
</dbReference>
<dbReference type="InterPro" id="IPR048327">
    <property type="entry name" value="Dyp_perox_N"/>
</dbReference>
<dbReference type="GO" id="GO:0020037">
    <property type="term" value="F:heme binding"/>
    <property type="evidence" value="ECO:0007669"/>
    <property type="project" value="InterPro"/>
</dbReference>
<organism evidence="17 18">
    <name type="scientific">Catellatospora bangladeshensis</name>
    <dbReference type="NCBI Taxonomy" id="310355"/>
    <lineage>
        <taxon>Bacteria</taxon>
        <taxon>Bacillati</taxon>
        <taxon>Actinomycetota</taxon>
        <taxon>Actinomycetes</taxon>
        <taxon>Micromonosporales</taxon>
        <taxon>Micromonosporaceae</taxon>
        <taxon>Catellatospora</taxon>
    </lineage>
</organism>
<accession>A0A8J3NIW2</accession>
<comment type="caution">
    <text evidence="17">The sequence shown here is derived from an EMBL/GenBank/DDBJ whole genome shotgun (WGS) entry which is preliminary data.</text>
</comment>
<evidence type="ECO:0000256" key="2">
    <source>
        <dbReference type="ARBA" id="ARBA00022559"/>
    </source>
</evidence>
<evidence type="ECO:0000256" key="7">
    <source>
        <dbReference type="ARBA" id="ARBA00023004"/>
    </source>
</evidence>
<reference evidence="17 18" key="1">
    <citation type="submission" date="2021-01" db="EMBL/GenBank/DDBJ databases">
        <title>Whole genome shotgun sequence of Catellatospora bangladeshensis NBRC 107357.</title>
        <authorList>
            <person name="Komaki H."/>
            <person name="Tamura T."/>
        </authorList>
    </citation>
    <scope>NUCLEOTIDE SEQUENCE [LARGE SCALE GENOMIC DNA]</scope>
    <source>
        <strain evidence="17 18">NBRC 107357</strain>
    </source>
</reference>
<dbReference type="GO" id="GO:0033212">
    <property type="term" value="P:iron import into cell"/>
    <property type="evidence" value="ECO:0007669"/>
    <property type="project" value="InterPro"/>
</dbReference>
<dbReference type="InterPro" id="IPR006314">
    <property type="entry name" value="Dyp_peroxidase"/>
</dbReference>
<dbReference type="Proteomes" id="UP000601223">
    <property type="component" value="Unassembled WGS sequence"/>
</dbReference>
<protein>
    <recommendedName>
        <fullName evidence="10 13">Deferrochelatase</fullName>
        <ecNumber evidence="13">1.11.1.-</ecNumber>
    </recommendedName>
    <alternativeName>
        <fullName evidence="11 13">Peroxidase EfeB</fullName>
    </alternativeName>
</protein>
<evidence type="ECO:0000313" key="17">
    <source>
        <dbReference type="EMBL" id="GIF82855.1"/>
    </source>
</evidence>
<gene>
    <name evidence="17" type="ORF">Cba03nite_42040</name>
</gene>
<dbReference type="PANTHER" id="PTHR30521:SF4">
    <property type="entry name" value="DEFERROCHELATASE"/>
    <property type="match status" value="1"/>
</dbReference>
<dbReference type="GO" id="GO:0005829">
    <property type="term" value="C:cytosol"/>
    <property type="evidence" value="ECO:0007669"/>
    <property type="project" value="TreeGrafter"/>
</dbReference>
<evidence type="ECO:0000256" key="6">
    <source>
        <dbReference type="ARBA" id="ARBA00023002"/>
    </source>
</evidence>
<evidence type="ECO:0000256" key="8">
    <source>
        <dbReference type="ARBA" id="ARBA00023239"/>
    </source>
</evidence>
<evidence type="ECO:0000256" key="10">
    <source>
        <dbReference type="ARBA" id="ARBA00033771"/>
    </source>
</evidence>
<comment type="similarity">
    <text evidence="9 13">Belongs to the DyP-type peroxidase family.</text>
</comment>
<evidence type="ECO:0000256" key="14">
    <source>
        <dbReference type="SAM" id="MobiDB-lite"/>
    </source>
</evidence>
<feature type="region of interest" description="Disordered" evidence="14">
    <location>
        <begin position="212"/>
        <end position="231"/>
    </location>
</feature>
<evidence type="ECO:0000256" key="1">
    <source>
        <dbReference type="ARBA" id="ARBA00004196"/>
    </source>
</evidence>
<keyword evidence="3 13" id="KW-0349">Heme</keyword>
<dbReference type="Pfam" id="PF20628">
    <property type="entry name" value="Dyp_perox_C"/>
    <property type="match status" value="1"/>
</dbReference>
<evidence type="ECO:0000256" key="9">
    <source>
        <dbReference type="ARBA" id="ARBA00025737"/>
    </source>
</evidence>
<evidence type="ECO:0000256" key="3">
    <source>
        <dbReference type="ARBA" id="ARBA00022617"/>
    </source>
</evidence>
<keyword evidence="8" id="KW-0456">Lyase</keyword>
<dbReference type="NCBIfam" id="TIGR01413">
    <property type="entry name" value="Dyp_perox_fam"/>
    <property type="match status" value="1"/>
</dbReference>
<keyword evidence="7 13" id="KW-0408">Iron</keyword>
<evidence type="ECO:0000259" key="15">
    <source>
        <dbReference type="Pfam" id="PF04261"/>
    </source>
</evidence>
<keyword evidence="6 13" id="KW-0560">Oxidoreductase</keyword>
<evidence type="ECO:0000256" key="13">
    <source>
        <dbReference type="RuleBase" id="RU365017"/>
    </source>
</evidence>
<dbReference type="EC" id="1.11.1.-" evidence="13"/>
<keyword evidence="5 13" id="KW-0732">Signal</keyword>
<dbReference type="PANTHER" id="PTHR30521">
    <property type="entry name" value="DEFERROCHELATASE/PEROXIDASE"/>
    <property type="match status" value="1"/>
</dbReference>
<name>A0A8J3NIW2_9ACTN</name>
<dbReference type="GO" id="GO:0004325">
    <property type="term" value="F:ferrochelatase activity"/>
    <property type="evidence" value="ECO:0007669"/>
    <property type="project" value="UniProtKB-EC"/>
</dbReference>
<proteinExistence type="inferred from homology"/>
<dbReference type="GO" id="GO:0046872">
    <property type="term" value="F:metal ion binding"/>
    <property type="evidence" value="ECO:0007669"/>
    <property type="project" value="UniProtKB-KW"/>
</dbReference>
<dbReference type="InterPro" id="IPR006311">
    <property type="entry name" value="TAT_signal"/>
</dbReference>
<feature type="signal peptide" evidence="13">
    <location>
        <begin position="1"/>
        <end position="29"/>
    </location>
</feature>
<comment type="catalytic activity">
    <reaction evidence="12">
        <text>heme b + 2 H(+) = protoporphyrin IX + Fe(2+)</text>
        <dbReference type="Rhea" id="RHEA:22584"/>
        <dbReference type="ChEBI" id="CHEBI:15378"/>
        <dbReference type="ChEBI" id="CHEBI:29033"/>
        <dbReference type="ChEBI" id="CHEBI:57306"/>
        <dbReference type="ChEBI" id="CHEBI:60344"/>
        <dbReference type="EC" id="4.98.1.1"/>
    </reaction>
    <physiologicalReaction direction="left-to-right" evidence="12">
        <dbReference type="Rhea" id="RHEA:22585"/>
    </physiologicalReaction>
</comment>
<dbReference type="InterPro" id="IPR048328">
    <property type="entry name" value="Dyp_perox_C"/>
</dbReference>
<keyword evidence="4 13" id="KW-0479">Metal-binding</keyword>
<evidence type="ECO:0000256" key="4">
    <source>
        <dbReference type="ARBA" id="ARBA00022723"/>
    </source>
</evidence>
<dbReference type="PROSITE" id="PS51404">
    <property type="entry name" value="DYP_PEROXIDASE"/>
    <property type="match status" value="1"/>
</dbReference>
<dbReference type="Pfam" id="PF04261">
    <property type="entry name" value="Dyp_perox_N"/>
    <property type="match status" value="1"/>
</dbReference>
<dbReference type="NCBIfam" id="TIGR01412">
    <property type="entry name" value="tat_substr_1"/>
    <property type="match status" value="1"/>
</dbReference>
<evidence type="ECO:0000256" key="5">
    <source>
        <dbReference type="ARBA" id="ARBA00022729"/>
    </source>
</evidence>
<feature type="domain" description="Dyp-type peroxidase C-terminal" evidence="16">
    <location>
        <begin position="222"/>
        <end position="405"/>
    </location>
</feature>
<dbReference type="RefSeq" id="WP_203748751.1">
    <property type="nucleotide sequence ID" value="NZ_BONF01000025.1"/>
</dbReference>
<dbReference type="GO" id="GO:0030313">
    <property type="term" value="C:cell envelope"/>
    <property type="evidence" value="ECO:0007669"/>
    <property type="project" value="UniProtKB-SubCell"/>
</dbReference>
<sequence>MVSRRAALTATGIGLVGVAATAAVSAATADPEPAAAPAFDGAVPFFGEHQAGIVTPAQDRLHFAAFDVITKDRAKLVEMLREWTAAAARMTQGRDAGTLGAVGGQPEAPPDDTGEALGLPPSGLTLTIGFGRSLFRDAAGVDRFGIADRLPAALEALPHFPGDALRPEISDGDLCVQACANDPQVAVHAIRNLARIGFGVVSIRYSQLGFGRTSSTSRTQTTPRNLMGFKDGTRNMKLEDAELLREQLWARAEDGAAWMAGGSYLVTRRIRMTVETWDRTSLTEQEAIFGRDKGEGAPLGKAKEFDEPDFDAKGADGQPMIAKEAHIRLAHPDFNNGAHLLRRGYNFVDGTDGLGRLDAGLFFMAYQRDPRKQFVPVQRSLARADVLNEYIRHVSSGLWACPAGVTGDGDHWGRALFS</sequence>
<feature type="domain" description="Dyp-type peroxidase N-terminal" evidence="15">
    <location>
        <begin position="50"/>
        <end position="210"/>
    </location>
</feature>
<evidence type="ECO:0000256" key="12">
    <source>
        <dbReference type="ARBA" id="ARBA00048856"/>
    </source>
</evidence>
<keyword evidence="2 13" id="KW-0575">Peroxidase</keyword>
<dbReference type="SUPFAM" id="SSF54909">
    <property type="entry name" value="Dimeric alpha+beta barrel"/>
    <property type="match status" value="1"/>
</dbReference>
<evidence type="ECO:0000256" key="11">
    <source>
        <dbReference type="ARBA" id="ARBA00033775"/>
    </source>
</evidence>
<evidence type="ECO:0000313" key="18">
    <source>
        <dbReference type="Proteomes" id="UP000601223"/>
    </source>
</evidence>